<feature type="compositionally biased region" description="Basic and acidic residues" evidence="1">
    <location>
        <begin position="56"/>
        <end position="65"/>
    </location>
</feature>
<accession>A0A9I9CUY7</accession>
<dbReference type="AlphaFoldDB" id="A0A9I9CUY7"/>
<evidence type="ECO:0000313" key="2">
    <source>
        <dbReference type="EnsemblPlants" id="MELO3C008999.2.1"/>
    </source>
</evidence>
<organism evidence="2">
    <name type="scientific">Cucumis melo</name>
    <name type="common">Muskmelon</name>
    <dbReference type="NCBI Taxonomy" id="3656"/>
    <lineage>
        <taxon>Eukaryota</taxon>
        <taxon>Viridiplantae</taxon>
        <taxon>Streptophyta</taxon>
        <taxon>Embryophyta</taxon>
        <taxon>Tracheophyta</taxon>
        <taxon>Spermatophyta</taxon>
        <taxon>Magnoliopsida</taxon>
        <taxon>eudicotyledons</taxon>
        <taxon>Gunneridae</taxon>
        <taxon>Pentapetalae</taxon>
        <taxon>rosids</taxon>
        <taxon>fabids</taxon>
        <taxon>Cucurbitales</taxon>
        <taxon>Cucurbitaceae</taxon>
        <taxon>Benincaseae</taxon>
        <taxon>Cucumis</taxon>
    </lineage>
</organism>
<dbReference type="Gramene" id="MELO3C008999.2.1">
    <property type="protein sequence ID" value="MELO3C008999.2.1"/>
    <property type="gene ID" value="MELO3C008999.2"/>
</dbReference>
<reference evidence="2" key="1">
    <citation type="submission" date="2023-03" db="UniProtKB">
        <authorList>
            <consortium name="EnsemblPlants"/>
        </authorList>
    </citation>
    <scope>IDENTIFICATION</scope>
</reference>
<dbReference type="EnsemblPlants" id="MELO3C008999.2.1">
    <property type="protein sequence ID" value="MELO3C008999.2.1"/>
    <property type="gene ID" value="MELO3C008999.2"/>
</dbReference>
<sequence>MAWLTRATRQLRIGVRATWALRVRVADGISSRRLSTDDDARLTKTTHGARVSTGRSSDDGRRRLDDGRRRLDDGRRWLDDGGYLAVD</sequence>
<protein>
    <submittedName>
        <fullName evidence="2">Uncharacterized protein</fullName>
    </submittedName>
</protein>
<feature type="region of interest" description="Disordered" evidence="1">
    <location>
        <begin position="40"/>
        <end position="65"/>
    </location>
</feature>
<name>A0A9I9CUY7_CUCME</name>
<proteinExistence type="predicted"/>
<evidence type="ECO:0000256" key="1">
    <source>
        <dbReference type="SAM" id="MobiDB-lite"/>
    </source>
</evidence>